<proteinExistence type="predicted"/>
<reference evidence="2 3" key="2">
    <citation type="submission" date="2018-11" db="EMBL/GenBank/DDBJ databases">
        <authorList>
            <consortium name="Pathogen Informatics"/>
        </authorList>
    </citation>
    <scope>NUCLEOTIDE SEQUENCE [LARGE SCALE GENOMIC DNA]</scope>
    <source>
        <strain evidence="2">Dakar</strain>
        <strain evidence="3">Dakar, Senegal</strain>
    </source>
</reference>
<reference evidence="4" key="1">
    <citation type="submission" date="2016-06" db="UniProtKB">
        <authorList>
            <consortium name="WormBaseParasite"/>
        </authorList>
    </citation>
    <scope>IDENTIFICATION</scope>
</reference>
<name>A0A183K7L4_9TREM</name>
<organism evidence="4">
    <name type="scientific">Schistosoma curassoni</name>
    <dbReference type="NCBI Taxonomy" id="6186"/>
    <lineage>
        <taxon>Eukaryota</taxon>
        <taxon>Metazoa</taxon>
        <taxon>Spiralia</taxon>
        <taxon>Lophotrochozoa</taxon>
        <taxon>Platyhelminthes</taxon>
        <taxon>Trematoda</taxon>
        <taxon>Digenea</taxon>
        <taxon>Strigeidida</taxon>
        <taxon>Schistosomatoidea</taxon>
        <taxon>Schistosomatidae</taxon>
        <taxon>Schistosoma</taxon>
    </lineage>
</organism>
<feature type="chain" id="PRO_5043140773" evidence="1">
    <location>
        <begin position="29"/>
        <end position="99"/>
    </location>
</feature>
<keyword evidence="1" id="KW-0732">Signal</keyword>
<accession>A0A183K7L4</accession>
<evidence type="ECO:0000256" key="1">
    <source>
        <dbReference type="SAM" id="SignalP"/>
    </source>
</evidence>
<dbReference type="InterPro" id="IPR008952">
    <property type="entry name" value="Tetraspanin_EC2_sf"/>
</dbReference>
<dbReference type="AlphaFoldDB" id="A0A183K7L4"/>
<protein>
    <submittedName>
        <fullName evidence="4">Secretory peptide</fullName>
    </submittedName>
</protein>
<dbReference type="EMBL" id="UZAK01034114">
    <property type="protein sequence ID" value="VDP42507.1"/>
    <property type="molecule type" value="Genomic_DNA"/>
</dbReference>
<dbReference type="Proteomes" id="UP000279833">
    <property type="component" value="Unassembled WGS sequence"/>
</dbReference>
<dbReference type="Gene3D" id="1.10.1450.10">
    <property type="entry name" value="Tetraspanin"/>
    <property type="match status" value="1"/>
</dbReference>
<evidence type="ECO:0000313" key="4">
    <source>
        <dbReference type="WBParaSite" id="SCUD_0001099201-mRNA-1"/>
    </source>
</evidence>
<evidence type="ECO:0000313" key="2">
    <source>
        <dbReference type="EMBL" id="VDP42507.1"/>
    </source>
</evidence>
<dbReference type="WBParaSite" id="SCUD_0001099201-mRNA-1">
    <property type="protein sequence ID" value="SCUD_0001099201-mRNA-1"/>
    <property type="gene ID" value="SCUD_0001099201"/>
</dbReference>
<evidence type="ECO:0000313" key="3">
    <source>
        <dbReference type="Proteomes" id="UP000279833"/>
    </source>
</evidence>
<dbReference type="GO" id="GO:0016020">
    <property type="term" value="C:membrane"/>
    <property type="evidence" value="ECO:0007669"/>
    <property type="project" value="InterPro"/>
</dbReference>
<gene>
    <name evidence="2" type="ORF">SCUD_LOCUS10992</name>
</gene>
<keyword evidence="3" id="KW-1185">Reference proteome</keyword>
<sequence length="99" mass="11098">MALGCGYKCLQCLLVIFNCGAFLQCCGADSPKDYVTPPPESCFKDGQIFKEFICSSLDKCSSPTFYTKNDTYEKMFLGDIHMVDDECQNSIENMDMEKG</sequence>
<dbReference type="STRING" id="6186.A0A183K7L4"/>
<feature type="signal peptide" evidence="1">
    <location>
        <begin position="1"/>
        <end position="28"/>
    </location>
</feature>